<dbReference type="OrthoDB" id="650887at2"/>
<keyword evidence="1" id="KW-1133">Transmembrane helix</keyword>
<dbReference type="AlphaFoldDB" id="A0A4Q1CEF5"/>
<gene>
    <name evidence="2" type="ORF">ESA94_19300</name>
</gene>
<evidence type="ECO:0000256" key="1">
    <source>
        <dbReference type="SAM" id="Phobius"/>
    </source>
</evidence>
<keyword evidence="1" id="KW-0812">Transmembrane</keyword>
<feature type="transmembrane region" description="Helical" evidence="1">
    <location>
        <begin position="46"/>
        <end position="64"/>
    </location>
</feature>
<dbReference type="EMBL" id="SDHW01000007">
    <property type="protein sequence ID" value="RXK58159.1"/>
    <property type="molecule type" value="Genomic_DNA"/>
</dbReference>
<organism evidence="2 3">
    <name type="scientific">Lacibacter luteus</name>
    <dbReference type="NCBI Taxonomy" id="2508719"/>
    <lineage>
        <taxon>Bacteria</taxon>
        <taxon>Pseudomonadati</taxon>
        <taxon>Bacteroidota</taxon>
        <taxon>Chitinophagia</taxon>
        <taxon>Chitinophagales</taxon>
        <taxon>Chitinophagaceae</taxon>
        <taxon>Lacibacter</taxon>
    </lineage>
</organism>
<comment type="caution">
    <text evidence="2">The sequence shown here is derived from an EMBL/GenBank/DDBJ whole genome shotgun (WGS) entry which is preliminary data.</text>
</comment>
<name>A0A4Q1CEF5_9BACT</name>
<feature type="transmembrane region" description="Helical" evidence="1">
    <location>
        <begin position="99"/>
        <end position="116"/>
    </location>
</feature>
<reference evidence="2 3" key="1">
    <citation type="submission" date="2019-01" db="EMBL/GenBank/DDBJ databases">
        <title>Lacibacter sp. strain TTM-7.</title>
        <authorList>
            <person name="Chen W.-M."/>
        </authorList>
    </citation>
    <scope>NUCLEOTIDE SEQUENCE [LARGE SCALE GENOMIC DNA]</scope>
    <source>
        <strain evidence="2 3">TTM-7</strain>
    </source>
</reference>
<dbReference type="Proteomes" id="UP000290204">
    <property type="component" value="Unassembled WGS sequence"/>
</dbReference>
<proteinExistence type="predicted"/>
<feature type="transmembrane region" description="Helical" evidence="1">
    <location>
        <begin position="20"/>
        <end position="40"/>
    </location>
</feature>
<accession>A0A4Q1CEF5</accession>
<sequence>MASPLSVSIVHPSYNNLKKISPVLHFLAGAVFLAAGSYEFRMDNRITAFCEIVIAIDVITVAFLRGFAEESSRLNATFRFIEVLVFGGLTILASLDQSWATAAFLLLATGMYYYVFHCEKKVIQTERVSVHHLGVTISHFPKDKEIEWEQIQTLEALPHSITIHTAKNKIHRFEFQKAIAFDELEQIHEFCSHYLKSE</sequence>
<dbReference type="RefSeq" id="WP_129132588.1">
    <property type="nucleotide sequence ID" value="NZ_SDHW01000007.1"/>
</dbReference>
<keyword evidence="3" id="KW-1185">Reference proteome</keyword>
<evidence type="ECO:0000313" key="2">
    <source>
        <dbReference type="EMBL" id="RXK58159.1"/>
    </source>
</evidence>
<keyword evidence="1" id="KW-0472">Membrane</keyword>
<evidence type="ECO:0000313" key="3">
    <source>
        <dbReference type="Proteomes" id="UP000290204"/>
    </source>
</evidence>
<protein>
    <recommendedName>
        <fullName evidence="4">DUF5673 domain-containing protein</fullName>
    </recommendedName>
</protein>
<evidence type="ECO:0008006" key="4">
    <source>
        <dbReference type="Google" id="ProtNLM"/>
    </source>
</evidence>